<evidence type="ECO:0000313" key="4">
    <source>
        <dbReference type="EMBL" id="VDO38861.1"/>
    </source>
</evidence>
<keyword evidence="5" id="KW-1185">Reference proteome</keyword>
<dbReference type="GO" id="GO:0005319">
    <property type="term" value="F:lipid transporter activity"/>
    <property type="evidence" value="ECO:0007669"/>
    <property type="project" value="TreeGrafter"/>
</dbReference>
<evidence type="ECO:0000313" key="6">
    <source>
        <dbReference type="WBParaSite" id="HPLM_0000997301-mRNA-1"/>
    </source>
</evidence>
<gene>
    <name evidence="4" type="ORF">HPLM_LOCUS9965</name>
</gene>
<dbReference type="OrthoDB" id="416154at2759"/>
<evidence type="ECO:0000256" key="2">
    <source>
        <dbReference type="ARBA" id="ARBA00022737"/>
    </source>
</evidence>
<feature type="domain" description="ATPase AAA-type core" evidence="3">
    <location>
        <begin position="3"/>
        <end position="48"/>
    </location>
</feature>
<protein>
    <submittedName>
        <fullName evidence="6">ATPase_AAA_core domain-containing protein</fullName>
    </submittedName>
</protein>
<dbReference type="AlphaFoldDB" id="A0A0N4WGM6"/>
<keyword evidence="1" id="KW-0813">Transport</keyword>
<dbReference type="PANTHER" id="PTHR19229">
    <property type="entry name" value="ATP-BINDING CASSETTE TRANSPORTER SUBFAMILY A ABCA"/>
    <property type="match status" value="1"/>
</dbReference>
<name>A0A0N4WGM6_HAEPC</name>
<sequence>MTLLSLFLGSKTVILDEPTAGIDPFARRAIWDLILKYKEGRTVIIATHYMEEADILGDRIAILSEASNSHESYEVNGDADLLHVCSGDSLEEFLLWLNGYGNKVVVLDCYRGQAELGLSDWSNSQACHFI</sequence>
<dbReference type="InterPro" id="IPR003959">
    <property type="entry name" value="ATPase_AAA_core"/>
</dbReference>
<proteinExistence type="predicted"/>
<dbReference type="SUPFAM" id="SSF52540">
    <property type="entry name" value="P-loop containing nucleoside triphosphate hydrolases"/>
    <property type="match status" value="1"/>
</dbReference>
<dbReference type="Pfam" id="PF13304">
    <property type="entry name" value="AAA_21"/>
    <property type="match status" value="1"/>
</dbReference>
<dbReference type="InterPro" id="IPR027417">
    <property type="entry name" value="P-loop_NTPase"/>
</dbReference>
<dbReference type="WBParaSite" id="HPLM_0000997301-mRNA-1">
    <property type="protein sequence ID" value="HPLM_0000997301-mRNA-1"/>
    <property type="gene ID" value="HPLM_0000997301"/>
</dbReference>
<dbReference type="PANTHER" id="PTHR19229:SF36">
    <property type="entry name" value="ATP-BINDING CASSETTE SUB-FAMILY A MEMBER 2"/>
    <property type="match status" value="1"/>
</dbReference>
<reference evidence="6" key="1">
    <citation type="submission" date="2017-02" db="UniProtKB">
        <authorList>
            <consortium name="WormBaseParasite"/>
        </authorList>
    </citation>
    <scope>IDENTIFICATION</scope>
</reference>
<dbReference type="GO" id="GO:0140359">
    <property type="term" value="F:ABC-type transporter activity"/>
    <property type="evidence" value="ECO:0007669"/>
    <property type="project" value="InterPro"/>
</dbReference>
<evidence type="ECO:0000256" key="1">
    <source>
        <dbReference type="ARBA" id="ARBA00022448"/>
    </source>
</evidence>
<dbReference type="EMBL" id="UZAF01017183">
    <property type="protein sequence ID" value="VDO38861.1"/>
    <property type="molecule type" value="Genomic_DNA"/>
</dbReference>
<dbReference type="GO" id="GO:0016020">
    <property type="term" value="C:membrane"/>
    <property type="evidence" value="ECO:0007669"/>
    <property type="project" value="InterPro"/>
</dbReference>
<dbReference type="InterPro" id="IPR026082">
    <property type="entry name" value="ABCA"/>
</dbReference>
<evidence type="ECO:0000259" key="3">
    <source>
        <dbReference type="Pfam" id="PF13304"/>
    </source>
</evidence>
<evidence type="ECO:0000313" key="5">
    <source>
        <dbReference type="Proteomes" id="UP000268014"/>
    </source>
</evidence>
<reference evidence="4 5" key="2">
    <citation type="submission" date="2018-11" db="EMBL/GenBank/DDBJ databases">
        <authorList>
            <consortium name="Pathogen Informatics"/>
        </authorList>
    </citation>
    <scope>NUCLEOTIDE SEQUENCE [LARGE SCALE GENOMIC DNA]</scope>
    <source>
        <strain evidence="4 5">MHpl1</strain>
    </source>
</reference>
<keyword evidence="2" id="KW-0677">Repeat</keyword>
<dbReference type="GO" id="GO:0016887">
    <property type="term" value="F:ATP hydrolysis activity"/>
    <property type="evidence" value="ECO:0007669"/>
    <property type="project" value="InterPro"/>
</dbReference>
<dbReference type="GO" id="GO:0005524">
    <property type="term" value="F:ATP binding"/>
    <property type="evidence" value="ECO:0007669"/>
    <property type="project" value="InterPro"/>
</dbReference>
<organism evidence="6">
    <name type="scientific">Haemonchus placei</name>
    <name type="common">Barber's pole worm</name>
    <dbReference type="NCBI Taxonomy" id="6290"/>
    <lineage>
        <taxon>Eukaryota</taxon>
        <taxon>Metazoa</taxon>
        <taxon>Ecdysozoa</taxon>
        <taxon>Nematoda</taxon>
        <taxon>Chromadorea</taxon>
        <taxon>Rhabditida</taxon>
        <taxon>Rhabditina</taxon>
        <taxon>Rhabditomorpha</taxon>
        <taxon>Strongyloidea</taxon>
        <taxon>Trichostrongylidae</taxon>
        <taxon>Haemonchus</taxon>
    </lineage>
</organism>
<accession>A0A0N4WGM6</accession>
<dbReference type="Proteomes" id="UP000268014">
    <property type="component" value="Unassembled WGS sequence"/>
</dbReference>
<dbReference type="Gene3D" id="3.40.50.300">
    <property type="entry name" value="P-loop containing nucleotide triphosphate hydrolases"/>
    <property type="match status" value="1"/>
</dbReference>
<dbReference type="STRING" id="6290.A0A0N4WGM6"/>